<evidence type="ECO:0000256" key="4">
    <source>
        <dbReference type="ARBA" id="ARBA00022801"/>
    </source>
</evidence>
<keyword evidence="3" id="KW-0677">Repeat</keyword>
<reference evidence="8 9" key="1">
    <citation type="submission" date="2013-05" db="EMBL/GenBank/DDBJ databases">
        <title>Genome assembly of Chondromyces apiculatus DSM 436.</title>
        <authorList>
            <person name="Sharma G."/>
            <person name="Khatri I."/>
            <person name="Kaur C."/>
            <person name="Mayilraj S."/>
            <person name="Subramanian S."/>
        </authorList>
    </citation>
    <scope>NUCLEOTIDE SEQUENCE [LARGE SCALE GENOMIC DNA]</scope>
    <source>
        <strain evidence="8 9">DSM 436</strain>
    </source>
</reference>
<name>A0A017TH57_9BACT</name>
<feature type="chain" id="PRO_5001496627" evidence="6">
    <location>
        <begin position="21"/>
        <end position="591"/>
    </location>
</feature>
<dbReference type="NCBIfam" id="TIGR02232">
    <property type="entry name" value="myxo_disulf_rpt"/>
    <property type="match status" value="2"/>
</dbReference>
<keyword evidence="4" id="KW-0378">Hydrolase</keyword>
<evidence type="ECO:0000256" key="1">
    <source>
        <dbReference type="ARBA" id="ARBA00022670"/>
    </source>
</evidence>
<organism evidence="8 9">
    <name type="scientific">Chondromyces apiculatus DSM 436</name>
    <dbReference type="NCBI Taxonomy" id="1192034"/>
    <lineage>
        <taxon>Bacteria</taxon>
        <taxon>Pseudomonadati</taxon>
        <taxon>Myxococcota</taxon>
        <taxon>Polyangia</taxon>
        <taxon>Polyangiales</taxon>
        <taxon>Polyangiaceae</taxon>
        <taxon>Chondromyces</taxon>
    </lineage>
</organism>
<evidence type="ECO:0000256" key="6">
    <source>
        <dbReference type="SAM" id="SignalP"/>
    </source>
</evidence>
<keyword evidence="1" id="KW-0645">Protease</keyword>
<gene>
    <name evidence="8" type="ORF">CAP_4079</name>
</gene>
<dbReference type="InterPro" id="IPR008979">
    <property type="entry name" value="Galactose-bd-like_sf"/>
</dbReference>
<dbReference type="InterPro" id="IPR011936">
    <property type="entry name" value="Myxo_disulph_rpt"/>
</dbReference>
<dbReference type="Pfam" id="PF01483">
    <property type="entry name" value="P_proprotein"/>
    <property type="match status" value="1"/>
</dbReference>
<evidence type="ECO:0000256" key="5">
    <source>
        <dbReference type="ARBA" id="ARBA00023157"/>
    </source>
</evidence>
<dbReference type="Proteomes" id="UP000019678">
    <property type="component" value="Unassembled WGS sequence"/>
</dbReference>
<proteinExistence type="predicted"/>
<dbReference type="Pfam" id="PF13948">
    <property type="entry name" value="DUF4215"/>
    <property type="match status" value="2"/>
</dbReference>
<evidence type="ECO:0000256" key="2">
    <source>
        <dbReference type="ARBA" id="ARBA00022729"/>
    </source>
</evidence>
<evidence type="ECO:0000313" key="8">
    <source>
        <dbReference type="EMBL" id="EYF08549.1"/>
    </source>
</evidence>
<evidence type="ECO:0000313" key="9">
    <source>
        <dbReference type="Proteomes" id="UP000019678"/>
    </source>
</evidence>
<dbReference type="STRING" id="1192034.CAP_4079"/>
<dbReference type="InterPro" id="IPR002884">
    <property type="entry name" value="P_dom"/>
</dbReference>
<dbReference type="PROSITE" id="PS51829">
    <property type="entry name" value="P_HOMO_B"/>
    <property type="match status" value="1"/>
</dbReference>
<dbReference type="GO" id="GO:0004252">
    <property type="term" value="F:serine-type endopeptidase activity"/>
    <property type="evidence" value="ECO:0007669"/>
    <property type="project" value="InterPro"/>
</dbReference>
<evidence type="ECO:0000259" key="7">
    <source>
        <dbReference type="PROSITE" id="PS51829"/>
    </source>
</evidence>
<sequence length="591" mass="59219">MMGALKRGIGAALLVGFVGAAGCAPEVDQVFGLNPAAGGAGGAGQGGAGQGGEGGTGPCMTPAHCPVPVSQCERAVCTDGVCGIEPTPAGAPSRDQLPGDCRIVVCDAEGNLVLQSDDTDVPNDTLDCTLESCVDGEFVVQPAPAGTPCDDGGGVTCDDEGQCGGGICGDGLLGVGEQCDDQNDDNTDACLDTCVFASCGDGFVRAGTEACDDGNQSDTDCCSTACEPTGLCPAEQEPNDTCPPGGTPLAPAPQVVVLGSIQPASDEDVVAFTLQYTSDVRIETFSGSGVGTCGGGTDTEVTLLGEDCATEIAGDDNGGQGNCSLLDPASTPAMVGLQAGTYHVRARGTGADEIPAYALAITVVSACGNGVREGLEHCDDGNEVDGDGCSAQCRAEDGVVCTNEPPPSVCAPAESQCNDGVDNDGDLAIDDADTDCALGVAMNPCAAGESLHVYQSSDVPESVLDQSTATSEILVAQEGTVTRAVVQLWITHTYDGDLDLFLVSPAMTQIDLSSDNGGQGNGYLGTRFDDTCATLITAGMPPYAGCFRPEQSLSAVNGQGPMGTWTLRVRDGASGDQGALTAWSLGLCVAP</sequence>
<dbReference type="GO" id="GO:0006508">
    <property type="term" value="P:proteolysis"/>
    <property type="evidence" value="ECO:0007669"/>
    <property type="project" value="UniProtKB-KW"/>
</dbReference>
<dbReference type="EMBL" id="ASRX01000003">
    <property type="protein sequence ID" value="EYF08549.1"/>
    <property type="molecule type" value="Genomic_DNA"/>
</dbReference>
<dbReference type="SUPFAM" id="SSF49785">
    <property type="entry name" value="Galactose-binding domain-like"/>
    <property type="match status" value="1"/>
</dbReference>
<keyword evidence="5" id="KW-1015">Disulfide bond</keyword>
<keyword evidence="2 6" id="KW-0732">Signal</keyword>
<comment type="caution">
    <text evidence="8">The sequence shown here is derived from an EMBL/GenBank/DDBJ whole genome shotgun (WGS) entry which is preliminary data.</text>
</comment>
<protein>
    <submittedName>
        <fullName evidence="8">Membrane associated or paryphoplasmic Ca(2+)-binding protein</fullName>
    </submittedName>
</protein>
<dbReference type="PROSITE" id="PS51257">
    <property type="entry name" value="PROKAR_LIPOPROTEIN"/>
    <property type="match status" value="1"/>
</dbReference>
<evidence type="ECO:0000256" key="3">
    <source>
        <dbReference type="ARBA" id="ARBA00022737"/>
    </source>
</evidence>
<accession>A0A017TH57</accession>
<feature type="signal peptide" evidence="6">
    <location>
        <begin position="1"/>
        <end position="20"/>
    </location>
</feature>
<dbReference type="eggNOG" id="COG4935">
    <property type="taxonomic scope" value="Bacteria"/>
</dbReference>
<feature type="domain" description="P/Homo B" evidence="7">
    <location>
        <begin position="439"/>
        <end position="591"/>
    </location>
</feature>
<dbReference type="Gene3D" id="2.60.120.260">
    <property type="entry name" value="Galactose-binding domain-like"/>
    <property type="match status" value="1"/>
</dbReference>
<dbReference type="AlphaFoldDB" id="A0A017TH57"/>
<dbReference type="Gene3D" id="2.60.120.380">
    <property type="match status" value="1"/>
</dbReference>
<keyword evidence="9" id="KW-1185">Reference proteome</keyword>